<feature type="domain" description="Transposase zinc-binding" evidence="1">
    <location>
        <begin position="15"/>
        <end position="109"/>
    </location>
</feature>
<accession>A0A1V4ASU9</accession>
<sequence length="171" mass="19836">MKVEDAKGWNVFKQIFMDHGDGFKKKYPRYNKQYYDEQVKRMLFCGNPEEMGYIRCLCFSCGAGKRVVSMSCKSTMCLRCGKVSVDEWVSQGSKMLHEGIIYRHMVLTVPERLRKTFDNHTEELLGKLMSSGVKCLDDFLAWSGGRSYGEDTEEYYRRMGELGSIIRICIL</sequence>
<dbReference type="STRING" id="1004156.AYP45_10485"/>
<dbReference type="InterPro" id="IPR026889">
    <property type="entry name" value="Zn_Tnp"/>
</dbReference>
<dbReference type="EMBL" id="AYTS01000091">
    <property type="protein sequence ID" value="OOP56213.1"/>
    <property type="molecule type" value="Genomic_DNA"/>
</dbReference>
<gene>
    <name evidence="2" type="ORF">AYP45_10485</name>
</gene>
<protein>
    <recommendedName>
        <fullName evidence="1">Transposase zinc-binding domain-containing protein</fullName>
    </recommendedName>
</protein>
<name>A0A1V4ASU9_9BACT</name>
<comment type="caution">
    <text evidence="2">The sequence shown here is derived from an EMBL/GenBank/DDBJ whole genome shotgun (WGS) entry which is preliminary data.</text>
</comment>
<evidence type="ECO:0000259" key="1">
    <source>
        <dbReference type="Pfam" id="PF14319"/>
    </source>
</evidence>
<dbReference type="Pfam" id="PF14319">
    <property type="entry name" value="Zn_Tnp_IS91"/>
    <property type="match status" value="1"/>
</dbReference>
<evidence type="ECO:0000313" key="2">
    <source>
        <dbReference type="EMBL" id="OOP56213.1"/>
    </source>
</evidence>
<reference evidence="2 3" key="1">
    <citation type="journal article" date="2017" name="Water Res.">
        <title>Discovery and metagenomic analysis of an anammox bacterial enrichment related to Candidatus "Brocadia caroliniensis" in a full-scale glycerol-fed nitritation-denitritation separate centrate treatment process.</title>
        <authorList>
            <person name="Park H."/>
            <person name="Brotto A.C."/>
            <person name="van Loosdrecht M.C."/>
            <person name="Chandran K."/>
        </authorList>
    </citation>
    <scope>NUCLEOTIDE SEQUENCE [LARGE SCALE GENOMIC DNA]</scope>
    <source>
        <strain evidence="2">26THWARD</strain>
    </source>
</reference>
<organism evidence="2 3">
    <name type="scientific">Candidatus Brocadia carolinensis</name>
    <dbReference type="NCBI Taxonomy" id="1004156"/>
    <lineage>
        <taxon>Bacteria</taxon>
        <taxon>Pseudomonadati</taxon>
        <taxon>Planctomycetota</taxon>
        <taxon>Candidatus Brocadiia</taxon>
        <taxon>Candidatus Brocadiales</taxon>
        <taxon>Candidatus Brocadiaceae</taxon>
        <taxon>Candidatus Brocadia</taxon>
    </lineage>
</organism>
<dbReference type="Proteomes" id="UP000189681">
    <property type="component" value="Unassembled WGS sequence"/>
</dbReference>
<proteinExistence type="predicted"/>
<evidence type="ECO:0000313" key="3">
    <source>
        <dbReference type="Proteomes" id="UP000189681"/>
    </source>
</evidence>
<dbReference type="AlphaFoldDB" id="A0A1V4ASU9"/>